<dbReference type="AlphaFoldDB" id="A0A0A9A9I3"/>
<accession>A0A0A9A9I3</accession>
<evidence type="ECO:0000313" key="1">
    <source>
        <dbReference type="EMBL" id="JAD47751.1"/>
    </source>
</evidence>
<organism evidence="1">
    <name type="scientific">Arundo donax</name>
    <name type="common">Giant reed</name>
    <name type="synonym">Donax arundinaceus</name>
    <dbReference type="NCBI Taxonomy" id="35708"/>
    <lineage>
        <taxon>Eukaryota</taxon>
        <taxon>Viridiplantae</taxon>
        <taxon>Streptophyta</taxon>
        <taxon>Embryophyta</taxon>
        <taxon>Tracheophyta</taxon>
        <taxon>Spermatophyta</taxon>
        <taxon>Magnoliopsida</taxon>
        <taxon>Liliopsida</taxon>
        <taxon>Poales</taxon>
        <taxon>Poaceae</taxon>
        <taxon>PACMAD clade</taxon>
        <taxon>Arundinoideae</taxon>
        <taxon>Arundineae</taxon>
        <taxon>Arundo</taxon>
    </lineage>
</organism>
<name>A0A0A9A9I3_ARUDO</name>
<reference evidence="1" key="1">
    <citation type="submission" date="2014-09" db="EMBL/GenBank/DDBJ databases">
        <authorList>
            <person name="Magalhaes I.L.F."/>
            <person name="Oliveira U."/>
            <person name="Santos F.R."/>
            <person name="Vidigal T.H.D.A."/>
            <person name="Brescovit A.D."/>
            <person name="Santos A.J."/>
        </authorList>
    </citation>
    <scope>NUCLEOTIDE SEQUENCE</scope>
    <source>
        <tissue evidence="1">Shoot tissue taken approximately 20 cm above the soil surface</tissue>
    </source>
</reference>
<protein>
    <submittedName>
        <fullName evidence="1">Uncharacterized protein</fullName>
    </submittedName>
</protein>
<proteinExistence type="predicted"/>
<sequence>MVAGAGRCACAGLDWLV</sequence>
<reference evidence="1" key="2">
    <citation type="journal article" date="2015" name="Data Brief">
        <title>Shoot transcriptome of the giant reed, Arundo donax.</title>
        <authorList>
            <person name="Barrero R.A."/>
            <person name="Guerrero F.D."/>
            <person name="Moolhuijzen P."/>
            <person name="Goolsby J.A."/>
            <person name="Tidwell J."/>
            <person name="Bellgard S.E."/>
            <person name="Bellgard M.I."/>
        </authorList>
    </citation>
    <scope>NUCLEOTIDE SEQUENCE</scope>
    <source>
        <tissue evidence="1">Shoot tissue taken approximately 20 cm above the soil surface</tissue>
    </source>
</reference>
<dbReference type="EMBL" id="GBRH01250144">
    <property type="protein sequence ID" value="JAD47751.1"/>
    <property type="molecule type" value="Transcribed_RNA"/>
</dbReference>